<keyword evidence="2" id="KW-0472">Membrane</keyword>
<dbReference type="PANTHER" id="PTHR31303">
    <property type="entry name" value="CTP-DEPENDENT DIACYLGLYCEROL KINASE 1"/>
    <property type="match status" value="1"/>
</dbReference>
<reference evidence="4" key="1">
    <citation type="journal article" date="2019" name="Int. J. Syst. Evol. Microbiol.">
        <title>Halobacteriovorax valvorus sp. nov., a novel prokaryotic predator isolated from coastal seawater of China.</title>
        <authorList>
            <person name="Chen M.-X."/>
        </authorList>
    </citation>
    <scope>NUCLEOTIDE SEQUENCE [LARGE SCALE GENOMIC DNA]</scope>
    <source>
        <strain evidence="4">BL9</strain>
    </source>
</reference>
<keyword evidence="2" id="KW-0812">Transmembrane</keyword>
<gene>
    <name evidence="3" type="ORF">DAY19_13050</name>
</gene>
<comment type="caution">
    <text evidence="3">The sequence shown here is derived from an EMBL/GenBank/DDBJ whole genome shotgun (WGS) entry which is preliminary data.</text>
</comment>
<organism evidence="3 4">
    <name type="scientific">Halobacteriovorax vibrionivorans</name>
    <dbReference type="NCBI Taxonomy" id="2152716"/>
    <lineage>
        <taxon>Bacteria</taxon>
        <taxon>Pseudomonadati</taxon>
        <taxon>Bdellovibrionota</taxon>
        <taxon>Bacteriovoracia</taxon>
        <taxon>Bacteriovoracales</taxon>
        <taxon>Halobacteriovoraceae</taxon>
        <taxon>Halobacteriovorax</taxon>
    </lineage>
</organism>
<dbReference type="InterPro" id="IPR037997">
    <property type="entry name" value="Dgk1-like"/>
</dbReference>
<feature type="transmembrane region" description="Helical" evidence="2">
    <location>
        <begin position="47"/>
        <end position="63"/>
    </location>
</feature>
<evidence type="ECO:0000313" key="3">
    <source>
        <dbReference type="EMBL" id="RZF20906.1"/>
    </source>
</evidence>
<dbReference type="PANTHER" id="PTHR31303:SF1">
    <property type="entry name" value="CTP-DEPENDENT DIACYLGLYCEROL KINASE 1"/>
    <property type="match status" value="1"/>
</dbReference>
<feature type="transmembrane region" description="Helical" evidence="2">
    <location>
        <begin position="168"/>
        <end position="188"/>
    </location>
</feature>
<accession>A0ABY0ID78</accession>
<evidence type="ECO:0000256" key="1">
    <source>
        <dbReference type="SAM" id="MobiDB-lite"/>
    </source>
</evidence>
<name>A0ABY0ID78_9BACT</name>
<evidence type="ECO:0008006" key="5">
    <source>
        <dbReference type="Google" id="ProtNLM"/>
    </source>
</evidence>
<dbReference type="Proteomes" id="UP000443582">
    <property type="component" value="Unassembled WGS sequence"/>
</dbReference>
<proteinExistence type="predicted"/>
<feature type="compositionally biased region" description="Polar residues" evidence="1">
    <location>
        <begin position="1"/>
        <end position="11"/>
    </location>
</feature>
<feature type="transmembrane region" description="Helical" evidence="2">
    <location>
        <begin position="218"/>
        <end position="236"/>
    </location>
</feature>
<feature type="compositionally biased region" description="Basic and acidic residues" evidence="1">
    <location>
        <begin position="14"/>
        <end position="35"/>
    </location>
</feature>
<keyword evidence="2" id="KW-1133">Transmembrane helix</keyword>
<keyword evidence="4" id="KW-1185">Reference proteome</keyword>
<dbReference type="EMBL" id="QDKL01000003">
    <property type="protein sequence ID" value="RZF20906.1"/>
    <property type="molecule type" value="Genomic_DNA"/>
</dbReference>
<protein>
    <recommendedName>
        <fullName evidence="5">Phosphatidate cytidylyltransferase</fullName>
    </recommendedName>
</protein>
<evidence type="ECO:0000313" key="4">
    <source>
        <dbReference type="Proteomes" id="UP000443582"/>
    </source>
</evidence>
<dbReference type="RefSeq" id="WP_115363176.1">
    <property type="nucleotide sequence ID" value="NZ_QDKL01000003.1"/>
</dbReference>
<evidence type="ECO:0000256" key="2">
    <source>
        <dbReference type="SAM" id="Phobius"/>
    </source>
</evidence>
<feature type="transmembrane region" description="Helical" evidence="2">
    <location>
        <begin position="133"/>
        <end position="156"/>
    </location>
</feature>
<sequence length="237" mass="26472">MDTTSMTANEQDTCEVKASETENTDKNNDKKEEITKTRKDLHMPRRIFHFSMGVIAGMIYKHFLTHTQAVHILGVATCLFYILEQIRLNYPENKLTKLGSKYLLRAEEQLKESASMPYLMGLLLTILTFPKTIALVAIFTLAVCDPLSAIIGIRFGKTKLAPNRSLEGTVAFLIATLAIHIGVLTSVYTFDVKLALVCVFSSIVVTGFDFLDFKIDDNLTIPLVTASSIWVFLALIM</sequence>
<feature type="region of interest" description="Disordered" evidence="1">
    <location>
        <begin position="1"/>
        <end position="35"/>
    </location>
</feature>